<feature type="compositionally biased region" description="Low complexity" evidence="7">
    <location>
        <begin position="128"/>
        <end position="151"/>
    </location>
</feature>
<evidence type="ECO:0000256" key="3">
    <source>
        <dbReference type="ARBA" id="ARBA00022771"/>
    </source>
</evidence>
<dbReference type="InterPro" id="IPR036575">
    <property type="entry name" value="TFIIS_cen_dom_sf"/>
</dbReference>
<dbReference type="SMART" id="SM00510">
    <property type="entry name" value="TFS2M"/>
    <property type="match status" value="1"/>
</dbReference>
<dbReference type="PROSITE" id="PS51319">
    <property type="entry name" value="TFIIS_N"/>
    <property type="match status" value="1"/>
</dbReference>
<dbReference type="GO" id="GO:0005634">
    <property type="term" value="C:nucleus"/>
    <property type="evidence" value="ECO:0007669"/>
    <property type="project" value="UniProtKB-SubCell"/>
</dbReference>
<proteinExistence type="predicted"/>
<dbReference type="PIRSF" id="PIRSF006704">
    <property type="entry name" value="TF_IIS"/>
    <property type="match status" value="1"/>
</dbReference>
<dbReference type="Pfam" id="PF07500">
    <property type="entry name" value="TFIIS_M"/>
    <property type="match status" value="1"/>
</dbReference>
<keyword evidence="4" id="KW-0862">Zinc</keyword>
<organism evidence="10 11">
    <name type="scientific">Chlamydomonas eustigma</name>
    <dbReference type="NCBI Taxonomy" id="1157962"/>
    <lineage>
        <taxon>Eukaryota</taxon>
        <taxon>Viridiplantae</taxon>
        <taxon>Chlorophyta</taxon>
        <taxon>core chlorophytes</taxon>
        <taxon>Chlorophyceae</taxon>
        <taxon>CS clade</taxon>
        <taxon>Chlamydomonadales</taxon>
        <taxon>Chlamydomonadaceae</taxon>
        <taxon>Chlamydomonas</taxon>
    </lineage>
</organism>
<reference evidence="10 11" key="1">
    <citation type="submission" date="2017-08" db="EMBL/GenBank/DDBJ databases">
        <title>Acidophilic green algal genome provides insights into adaptation to an acidic environment.</title>
        <authorList>
            <person name="Hirooka S."/>
            <person name="Hirose Y."/>
            <person name="Kanesaki Y."/>
            <person name="Higuchi S."/>
            <person name="Fujiwara T."/>
            <person name="Onuma R."/>
            <person name="Era A."/>
            <person name="Ohbayashi R."/>
            <person name="Uzuka A."/>
            <person name="Nozaki H."/>
            <person name="Yoshikawa H."/>
            <person name="Miyagishima S.Y."/>
        </authorList>
    </citation>
    <scope>NUCLEOTIDE SEQUENCE [LARGE SCALE GENOMIC DNA]</scope>
    <source>
        <strain evidence="10 11">NIES-2499</strain>
    </source>
</reference>
<comment type="subcellular location">
    <subcellularLocation>
        <location evidence="1 6">Nucleus</location>
    </subcellularLocation>
</comment>
<evidence type="ECO:0000259" key="9">
    <source>
        <dbReference type="PROSITE" id="PS51321"/>
    </source>
</evidence>
<feature type="region of interest" description="Disordered" evidence="7">
    <location>
        <begin position="258"/>
        <end position="292"/>
    </location>
</feature>
<evidence type="ECO:0008006" key="12">
    <source>
        <dbReference type="Google" id="ProtNLM"/>
    </source>
</evidence>
<dbReference type="InterPro" id="IPR003618">
    <property type="entry name" value="TFIIS_cen_dom"/>
</dbReference>
<evidence type="ECO:0000256" key="6">
    <source>
        <dbReference type="PROSITE-ProRule" id="PRU00649"/>
    </source>
</evidence>
<evidence type="ECO:0000256" key="1">
    <source>
        <dbReference type="ARBA" id="ARBA00004123"/>
    </source>
</evidence>
<keyword evidence="11" id="KW-1185">Reference proteome</keyword>
<comment type="caution">
    <text evidence="10">The sequence shown here is derived from an EMBL/GenBank/DDBJ whole genome shotgun (WGS) entry which is preliminary data.</text>
</comment>
<keyword evidence="3" id="KW-0863">Zinc-finger</keyword>
<evidence type="ECO:0000256" key="5">
    <source>
        <dbReference type="ARBA" id="ARBA00023242"/>
    </source>
</evidence>
<dbReference type="Pfam" id="PF08711">
    <property type="entry name" value="Med26"/>
    <property type="match status" value="1"/>
</dbReference>
<dbReference type="Gene3D" id="1.20.930.10">
    <property type="entry name" value="Conserved domain common to transcription factors TFIIS, elongin A, CRSP70"/>
    <property type="match status" value="1"/>
</dbReference>
<dbReference type="PANTHER" id="PTHR11477:SF0">
    <property type="entry name" value="IP08861P-RELATED"/>
    <property type="match status" value="1"/>
</dbReference>
<dbReference type="Proteomes" id="UP000232323">
    <property type="component" value="Unassembled WGS sequence"/>
</dbReference>
<feature type="compositionally biased region" description="Basic and acidic residues" evidence="7">
    <location>
        <begin position="260"/>
        <end position="282"/>
    </location>
</feature>
<evidence type="ECO:0000256" key="2">
    <source>
        <dbReference type="ARBA" id="ARBA00022723"/>
    </source>
</evidence>
<dbReference type="InterPro" id="IPR003617">
    <property type="entry name" value="TFIIS/CRSP70_N_sub"/>
</dbReference>
<dbReference type="AlphaFoldDB" id="A0A250XT38"/>
<evidence type="ECO:0000313" key="10">
    <source>
        <dbReference type="EMBL" id="GAX86225.1"/>
    </source>
</evidence>
<name>A0A250XT38_9CHLO</name>
<feature type="domain" description="TFIIS central" evidence="9">
    <location>
        <begin position="169"/>
        <end position="286"/>
    </location>
</feature>
<dbReference type="GO" id="GO:0008270">
    <property type="term" value="F:zinc ion binding"/>
    <property type="evidence" value="ECO:0007669"/>
    <property type="project" value="UniProtKB-KW"/>
</dbReference>
<keyword evidence="2" id="KW-0479">Metal-binding</keyword>
<keyword evidence="5 6" id="KW-0539">Nucleus</keyword>
<evidence type="ECO:0000256" key="4">
    <source>
        <dbReference type="ARBA" id="ARBA00022833"/>
    </source>
</evidence>
<feature type="domain" description="TFIIS N-terminal" evidence="8">
    <location>
        <begin position="10"/>
        <end position="92"/>
    </location>
</feature>
<dbReference type="STRING" id="1157962.A0A250XT38"/>
<dbReference type="InterPro" id="IPR017923">
    <property type="entry name" value="TFIIS_N"/>
</dbReference>
<evidence type="ECO:0000259" key="8">
    <source>
        <dbReference type="PROSITE" id="PS51319"/>
    </source>
</evidence>
<dbReference type="PROSITE" id="PS51321">
    <property type="entry name" value="TFIIS_CENTRAL"/>
    <property type="match status" value="1"/>
</dbReference>
<dbReference type="InterPro" id="IPR035100">
    <property type="entry name" value="TF_IIS-typ"/>
</dbReference>
<evidence type="ECO:0000256" key="7">
    <source>
        <dbReference type="SAM" id="MobiDB-lite"/>
    </source>
</evidence>
<sequence>MSEGNVISEAELVRLLSLAGTSSGKAENGDTAEEERAIDALKILGRSVITSALLLKTDAGKTVKRLSKHDNNNIKSAANATMEAWKECVRKEQMKKSSSMKKEAGIDATDSVQGNHASAAPEPDSKDSAAGSLSSLRMSSVSSMDSLGGASTPSAPKLKGRPKRSGDSTRDKIRDLLAEAISTALSDEVPSECDPCRVAVEVEEAMHKQNGGVNQKYKAKYRTLAFNLKDPNNPDLRLKVLLGQLPADLLVNLSSEELASDSRRQDNEKIRDYMKKECERGQKATASTDMFQ</sequence>
<feature type="compositionally biased region" description="Basic and acidic residues" evidence="7">
    <location>
        <begin position="89"/>
        <end position="105"/>
    </location>
</feature>
<dbReference type="SUPFAM" id="SSF46942">
    <property type="entry name" value="Elongation factor TFIIS domain 2"/>
    <property type="match status" value="1"/>
</dbReference>
<accession>A0A250XT38</accession>
<dbReference type="Gene3D" id="1.10.472.30">
    <property type="entry name" value="Transcription elongation factor S-II, central domain"/>
    <property type="match status" value="1"/>
</dbReference>
<dbReference type="OrthoDB" id="44867at2759"/>
<dbReference type="EMBL" id="BEGY01000246">
    <property type="protein sequence ID" value="GAX86225.1"/>
    <property type="molecule type" value="Genomic_DNA"/>
</dbReference>
<feature type="region of interest" description="Disordered" evidence="7">
    <location>
        <begin position="89"/>
        <end position="171"/>
    </location>
</feature>
<dbReference type="SMART" id="SM00509">
    <property type="entry name" value="TFS2N"/>
    <property type="match status" value="1"/>
</dbReference>
<dbReference type="SUPFAM" id="SSF47676">
    <property type="entry name" value="Conserved domain common to transcription factors TFIIS, elongin A, CRSP70"/>
    <property type="match status" value="1"/>
</dbReference>
<dbReference type="GO" id="GO:0006351">
    <property type="term" value="P:DNA-templated transcription"/>
    <property type="evidence" value="ECO:0007669"/>
    <property type="project" value="InterPro"/>
</dbReference>
<evidence type="ECO:0000313" key="11">
    <source>
        <dbReference type="Proteomes" id="UP000232323"/>
    </source>
</evidence>
<protein>
    <recommendedName>
        <fullName evidence="12">TFIIS central domain-containing protein</fullName>
    </recommendedName>
</protein>
<dbReference type="InterPro" id="IPR035441">
    <property type="entry name" value="TFIIS/LEDGF_dom_sf"/>
</dbReference>
<gene>
    <name evidence="10" type="ORF">CEUSTIGMA_g13638.t1</name>
</gene>
<dbReference type="PANTHER" id="PTHR11477">
    <property type="entry name" value="TRANSCRIPTION FACTOR S-II ZINC FINGER DOMAIN-CONTAINING PROTEIN"/>
    <property type="match status" value="1"/>
</dbReference>